<proteinExistence type="predicted"/>
<feature type="region of interest" description="Disordered" evidence="1">
    <location>
        <begin position="35"/>
        <end position="62"/>
    </location>
</feature>
<comment type="caution">
    <text evidence="2">The sequence shown here is derived from an EMBL/GenBank/DDBJ whole genome shotgun (WGS) entry which is preliminary data.</text>
</comment>
<sequence>MAYSITTKDGITIDNIPDGIAPDAPELKQRVADLRASGGQPATPKPSLSNPETKAPTSGYVMGLRDPVDAGAQMLRRAVPEGVAKAIDNFGNWLSEKGLPVARSNGVEGVDQIVTDVNKQYDKQRGDAGVDVGRIAGNIVNPVNMAPGMALMRGANTLGSLALRGAAAGAMGGALQPVVDPGDDFAAKKAVQAGIGAVAGGVLTPAVSKVAERVVRGGQSASGSRVAPDIDVAMNNLFARQGINPADLNDSIRNSVRSQIDEAFRTRTRIDPAAIIRRAEFEAVGLSGDAAPTLGQVTRDPMQFAKEKNLSGINMDGQNELSARFQNQNQRLAGVFDRAGATSATDRGTAGDTLINALRQADEPVKQGVDDLYTAARNMSNGRVADLDRAAFSDAANTALDDGMLNAFVPSNVRGLLNDITAGKGPFNVESAVQIDSLLSKAQRQADRSGDSAGAFAIGKIRTALHDAPLVGSGPGAAAARSADDAGMSAAANAARTVDEGISDVPFREVPTRPELPSPGVNAVEAAKTPQFSQINSDLATAAPPAAAPIDEGQLARDAFDQARRAARNRFATIEDTPALKAALDEVAPDNFVKKFVLAADARDVAALRRVLANSPQAQEQARAQVADHLKRAAFGENPSGDKAFSADRYLKTLQSFGRQKLELFFSPDEVVRLNLAGKVASDINSIPVGARYGTNTSGTAAAAVNAITGILSKVPGGSLLGAPLNFLKNEAGTLRNQQAIRQALRAAPEQIAQPLPANVANALQLFATGSGAGGGAALAPTFE</sequence>
<evidence type="ECO:0000313" key="2">
    <source>
        <dbReference type="EMBL" id="MBF8177252.1"/>
    </source>
</evidence>
<dbReference type="RefSeq" id="WP_195875006.1">
    <property type="nucleotide sequence ID" value="NZ_JADOEL010000003.1"/>
</dbReference>
<gene>
    <name evidence="2" type="ORF">IXC47_06125</name>
</gene>
<evidence type="ECO:0008006" key="4">
    <source>
        <dbReference type="Google" id="ProtNLM"/>
    </source>
</evidence>
<protein>
    <recommendedName>
        <fullName evidence="4">DdrB-like domain-containing protein</fullName>
    </recommendedName>
</protein>
<evidence type="ECO:0000256" key="1">
    <source>
        <dbReference type="SAM" id="MobiDB-lite"/>
    </source>
</evidence>
<name>A0ABS0EQY7_9BURK</name>
<organism evidence="2 3">
    <name type="scientific">Herminiimonas contaminans</name>
    <dbReference type="NCBI Taxonomy" id="1111140"/>
    <lineage>
        <taxon>Bacteria</taxon>
        <taxon>Pseudomonadati</taxon>
        <taxon>Pseudomonadota</taxon>
        <taxon>Betaproteobacteria</taxon>
        <taxon>Burkholderiales</taxon>
        <taxon>Oxalobacteraceae</taxon>
        <taxon>Herminiimonas</taxon>
    </lineage>
</organism>
<feature type="compositionally biased region" description="Polar residues" evidence="1">
    <location>
        <begin position="46"/>
        <end position="56"/>
    </location>
</feature>
<evidence type="ECO:0000313" key="3">
    <source>
        <dbReference type="Proteomes" id="UP000657372"/>
    </source>
</evidence>
<dbReference type="Proteomes" id="UP000657372">
    <property type="component" value="Unassembled WGS sequence"/>
</dbReference>
<dbReference type="EMBL" id="JADOEL010000003">
    <property type="protein sequence ID" value="MBF8177252.1"/>
    <property type="molecule type" value="Genomic_DNA"/>
</dbReference>
<reference evidence="2 3" key="1">
    <citation type="submission" date="2020-11" db="EMBL/GenBank/DDBJ databases">
        <title>WGS of Herminiimonas contaminans strain Marseille-Q4544 isolated from planarians Schmidtea mediterranea.</title>
        <authorList>
            <person name="Kangale L."/>
        </authorList>
    </citation>
    <scope>NUCLEOTIDE SEQUENCE [LARGE SCALE GENOMIC DNA]</scope>
    <source>
        <strain evidence="2 3">Marseille-Q4544</strain>
    </source>
</reference>
<accession>A0ABS0EQY7</accession>
<keyword evidence="3" id="KW-1185">Reference proteome</keyword>